<evidence type="ECO:0000259" key="2">
    <source>
        <dbReference type="PROSITE" id="PS50102"/>
    </source>
</evidence>
<dbReference type="VEuPathDB" id="MicrosporidiaDB:EDEG_00509"/>
<dbReference type="OrthoDB" id="417481at2759"/>
<keyword evidence="4" id="KW-1185">Reference proteome</keyword>
<evidence type="ECO:0000256" key="1">
    <source>
        <dbReference type="PROSITE-ProRule" id="PRU00176"/>
    </source>
</evidence>
<reference evidence="4" key="2">
    <citation type="submission" date="2015-07" db="EMBL/GenBank/DDBJ databases">
        <title>Contrasting host-pathogen interactions and genome evolution in two generalist and specialist microsporidian pathogens of mosquitoes.</title>
        <authorList>
            <consortium name="The Broad Institute Genomics Platform"/>
            <consortium name="The Broad Institute Genome Sequencing Center for Infectious Disease"/>
            <person name="Cuomo C.A."/>
            <person name="Sanscrainte N.D."/>
            <person name="Goldberg J.M."/>
            <person name="Heiman D."/>
            <person name="Young S."/>
            <person name="Zeng Q."/>
            <person name="Becnel J.J."/>
            <person name="Birren B.W."/>
        </authorList>
    </citation>
    <scope>NUCLEOTIDE SEQUENCE [LARGE SCALE GENOMIC DNA]</scope>
    <source>
        <strain evidence="4">USNM 41457</strain>
    </source>
</reference>
<proteinExistence type="predicted"/>
<dbReference type="HOGENOM" id="CLU_237308_0_0_1"/>
<dbReference type="SUPFAM" id="SSF54928">
    <property type="entry name" value="RNA-binding domain, RBD"/>
    <property type="match status" value="1"/>
</dbReference>
<organism evidence="3 4">
    <name type="scientific">Edhazardia aedis (strain USNM 41457)</name>
    <name type="common">Microsporidian parasite</name>
    <dbReference type="NCBI Taxonomy" id="1003232"/>
    <lineage>
        <taxon>Eukaryota</taxon>
        <taxon>Fungi</taxon>
        <taxon>Fungi incertae sedis</taxon>
        <taxon>Microsporidia</taxon>
        <taxon>Edhazardia</taxon>
    </lineage>
</organism>
<evidence type="ECO:0000313" key="3">
    <source>
        <dbReference type="EMBL" id="EJW01292.1"/>
    </source>
</evidence>
<comment type="caution">
    <text evidence="3">The sequence shown here is derived from an EMBL/GenBank/DDBJ whole genome shotgun (WGS) entry which is preliminary data.</text>
</comment>
<dbReference type="InterPro" id="IPR035979">
    <property type="entry name" value="RBD_domain_sf"/>
</dbReference>
<dbReference type="EMBL" id="AFBI03000005">
    <property type="protein sequence ID" value="EJW01292.1"/>
    <property type="molecule type" value="Genomic_DNA"/>
</dbReference>
<keyword evidence="1" id="KW-0694">RNA-binding</keyword>
<dbReference type="InterPro" id="IPR000504">
    <property type="entry name" value="RRM_dom"/>
</dbReference>
<name>J9DIU0_EDHAE</name>
<dbReference type="InterPro" id="IPR007201">
    <property type="entry name" value="Mei2-like_Rrm_C"/>
</dbReference>
<gene>
    <name evidence="3" type="ORF">EDEG_00509</name>
</gene>
<reference evidence="3 4" key="1">
    <citation type="submission" date="2011-08" db="EMBL/GenBank/DDBJ databases">
        <authorList>
            <person name="Liu Z.J."/>
            <person name="Shi F.L."/>
            <person name="Lu J.Q."/>
            <person name="Li M."/>
            <person name="Wang Z.L."/>
        </authorList>
    </citation>
    <scope>NUCLEOTIDE SEQUENCE [LARGE SCALE GENOMIC DNA]</scope>
    <source>
        <strain evidence="3 4">USNM 41457</strain>
    </source>
</reference>
<dbReference type="PROSITE" id="PS50102">
    <property type="entry name" value="RRM"/>
    <property type="match status" value="1"/>
</dbReference>
<dbReference type="InParanoid" id="J9DIU0"/>
<dbReference type="GO" id="GO:0003723">
    <property type="term" value="F:RNA binding"/>
    <property type="evidence" value="ECO:0007669"/>
    <property type="project" value="UniProtKB-UniRule"/>
</dbReference>
<sequence>MHDTWFSYLKKPKNDEYFNILLFNSENFNEELDTLKEFVYKKSSEEKNNFKSILYFSPYGSVGEKKEKLENNYSTYIEKTYKNAFKKLQKINIGNNIYKNNETKSEKGKNYNSDQHPNIYRNDTNITDFQIKGNLDVNTEINLSISNESVIMEQNNSSTSSFLEEIFYEKENRETNTQNVKKNVDQEKININEYNNNQFKNIKTQRNIQLNSVFTGKCCINDIKTTNKKEYLNNSDKDEAQTIKKESKNENEYNDFDKQINTNLKGENISGKNNVGMKNKYDKEEKNMNILFVINELDRKIRDDNLKKTVLMSNKIQKNDDVTTIEKNTADNTIDNIENKEFFKEEKSSNLLDWSEIRNIEHHENSKKQKNPCNTPKYNTLETFNLNLQSKKSKKKICSLCSESNKKISNNMENVSILNENNLLDHKLNYPKNENVCISFPFGHNLDKYDSYDAFNSTNQNKLIMTKSRECDKPCRATINQSGSNYLSCNPLINNNYFDSNCMNFKYDEDKEETPLYKKTSGLYEKSIKSNGENKAIIYTEEVNICDNQNSCQFNKIDETQNENIEFVNNNDYQQINDEVVFKTKYPQNYTFQSENNSLFIDNKNSNHKLIDNLSNKKTYRIDFNGIQKPSVCYRCVLSDLNISMILWEDQNCATIPNVHEREDKIVLNNNSEYFNQEKTNIYAENYKKRSYFGDSSFNKRDLKCNPDFGKNNFDKFQNEFKNFNIENIDGLMLYNGLKQTENTIYNGYIVDLSLRDKIRKEPKIFSESIVKEFSKEKNEHLSKYSSDKEHNLYYKKIYILIGFNNPKICHYISHNKNKVLNNNQNIDILYNNLCKGGQQNNKYSNPLIKLSNKIKVMEEHNPSDGVKIPKSGYCTIFSNTFYPDNVNLKSKLNLDGVLDEIFKTSNQNAYSQEKSEFGRNCVKEDFRKKYAYTAANSSKLFLESIKHSRNIEEIEKVNHANNRKDICTQNFSKNYNLKNFKKPINYCEEIINKEAIYIKNNLDFTLSNQSNDQNIYQRNAFVSYEKDNLNMNNIDDKTRENHLKSKYLENTKKEFDNKFLKCISKTRNDGTKYRNDSFQINSLYDKQNVIQEHYYNNDVYSEPQSDIQPTKINFIGKNYNESNYTKKKTVKNTNNLSLEQDINVFSNIKATKCQYSTEIDDIFKMKESTKINGTNINKNKYTQDDDESIYHDKKFYKNRTCEKVISKDNIAYSTKTKKDVYEFNPFLKENSNILNLKQHNIHDDFAKNIIYSEISEKESSFNSAQFFPKTSLNSSKNLPNDFDDDIANRSDNLQMKKTCKFSKAILSDNITQKEHNIFSNNFSKEDIDSGNSLDCHCCPCCVRKINKKGGCINSNISATNDFSKNTKTELCHEILKSQIEQKSSFSYNNVYSDAKTCRIEDKIPLSKLSYFDNTIKNKDINNNDLINYYKSVLPIMDVNESIGKMAIDQIDITFENKSDTKTHFKANEECIFYKNHRSQSFPSIVYKSFGENKKYEFRYNYDVDNFSDSIDKNNCEIIQKIEFSNFCRNVEKNIDTINKYLIDCNNSVLTQEINRKIFENNASMTIDTIKKHMQQVPDKYTIKNSKNSMNCDQLSYLNLDRSTNFDVCMNAHEKNKFYENKHDDLEISKHLEMNEFISEHLYSTDDKPEEKPTITAIQRGIPMSIFIGKIASKLTEEQLQSYIFNPKNNTYIKRVRKIDYKINLQNIIDLKDLRTTCMIKNIPNKYTQKMLLDLIDESHIGTYDFVYLRMDFKNKCNVGYAFINFRHPFFVYSFFKKINGKMWLKFNSNKIAVLSYASIQGFDSLVNRFKRSEVNKESEEFRPLIIYPNEKF</sequence>
<dbReference type="Pfam" id="PF04059">
    <property type="entry name" value="RRM_2"/>
    <property type="match status" value="1"/>
</dbReference>
<feature type="domain" description="RRM" evidence="2">
    <location>
        <begin position="1716"/>
        <end position="1800"/>
    </location>
</feature>
<evidence type="ECO:0000313" key="4">
    <source>
        <dbReference type="Proteomes" id="UP000003163"/>
    </source>
</evidence>
<dbReference type="Proteomes" id="UP000003163">
    <property type="component" value="Unassembled WGS sequence"/>
</dbReference>
<accession>J9DIU0</accession>
<protein>
    <recommendedName>
        <fullName evidence="2">RRM domain-containing protein</fullName>
    </recommendedName>
</protein>